<evidence type="ECO:0000256" key="7">
    <source>
        <dbReference type="ARBA" id="ARBA00022840"/>
    </source>
</evidence>
<feature type="transmembrane region" description="Helical" evidence="10">
    <location>
        <begin position="20"/>
        <end position="38"/>
    </location>
</feature>
<dbReference type="EMBL" id="CP046173">
    <property type="protein sequence ID" value="QIS17540.1"/>
    <property type="molecule type" value="Genomic_DNA"/>
</dbReference>
<keyword evidence="8" id="KW-0902">Two-component regulatory system</keyword>
<reference evidence="13 14" key="1">
    <citation type="journal article" date="2019" name="ACS Chem. Biol.">
        <title>Identification and Mobilization of a Cryptic Antibiotic Biosynthesis Gene Locus from a Human-Pathogenic Nocardia Isolate.</title>
        <authorList>
            <person name="Herisse M."/>
            <person name="Ishida K."/>
            <person name="Porter J.L."/>
            <person name="Howden B."/>
            <person name="Hertweck C."/>
            <person name="Stinear T.P."/>
            <person name="Pidot S.J."/>
        </authorList>
    </citation>
    <scope>NUCLEOTIDE SEQUENCE [LARGE SCALE GENOMIC DNA]</scope>
    <source>
        <strain evidence="13 14">AUSMDU00012715</strain>
    </source>
</reference>
<dbReference type="InterPro" id="IPR011712">
    <property type="entry name" value="Sig_transdc_His_kin_sub3_dim/P"/>
</dbReference>
<dbReference type="Proteomes" id="UP000500953">
    <property type="component" value="Chromosome"/>
</dbReference>
<feature type="transmembrane region" description="Helical" evidence="10">
    <location>
        <begin position="93"/>
        <end position="110"/>
    </location>
</feature>
<evidence type="ECO:0000256" key="3">
    <source>
        <dbReference type="ARBA" id="ARBA00022553"/>
    </source>
</evidence>
<dbReference type="GO" id="GO:0005524">
    <property type="term" value="F:ATP binding"/>
    <property type="evidence" value="ECO:0007669"/>
    <property type="project" value="UniProtKB-KW"/>
</dbReference>
<dbReference type="Pfam" id="PF07730">
    <property type="entry name" value="HisKA_3"/>
    <property type="match status" value="1"/>
</dbReference>
<dbReference type="InterPro" id="IPR036890">
    <property type="entry name" value="HATPase_C_sf"/>
</dbReference>
<dbReference type="GO" id="GO:0016020">
    <property type="term" value="C:membrane"/>
    <property type="evidence" value="ECO:0007669"/>
    <property type="project" value="InterPro"/>
</dbReference>
<evidence type="ECO:0000256" key="2">
    <source>
        <dbReference type="ARBA" id="ARBA00012438"/>
    </source>
</evidence>
<feature type="transmembrane region" description="Helical" evidence="10">
    <location>
        <begin position="45"/>
        <end position="64"/>
    </location>
</feature>
<dbReference type="Pfam" id="PF02518">
    <property type="entry name" value="HATPase_c"/>
    <property type="match status" value="1"/>
</dbReference>
<feature type="transmembrane region" description="Helical" evidence="10">
    <location>
        <begin position="70"/>
        <end position="88"/>
    </location>
</feature>
<keyword evidence="10" id="KW-0472">Membrane</keyword>
<keyword evidence="4" id="KW-0808">Transferase</keyword>
<feature type="transmembrane region" description="Helical" evidence="10">
    <location>
        <begin position="116"/>
        <end position="137"/>
    </location>
</feature>
<keyword evidence="7" id="KW-0067">ATP-binding</keyword>
<sequence>MSEGVVGVFSVRGRIGGVDLALGALAVLCAALAWLLAVTAARDQIAYYLVFAVASTGVALLVFVRRVWVVPAFAATCLLFAAMAVAVFASPKYLSIQPILLFAPISLMAVTEHARAWWWGPVALLLGIVGSVGSPAVRAENFRWALQYHVVVLVVAFAWASRRRAVRTTHERELAAARARERTRIAAELHDVLGHTLAAVRAQASAGLVVAERRGESTAEVLRTVAEISKDALGDVRHLVGLLRDGHDGTAPADSFADLRNTLRRARAAGVAVVDELPPEQTLADWERRWPAAARLAVLRVVREAVTNVIKHAGAGATATVTVTEHAGTCTVVVDNTGAAPTDLDGGRGLAGLRERMSSVGGALEVGPTGRGVRLRATLPVTPLPHSARTDDAAAPAPPR</sequence>
<feature type="domain" description="Signal transduction histidine kinase subgroup 3 dimerisation and phosphoacceptor" evidence="12">
    <location>
        <begin position="181"/>
        <end position="246"/>
    </location>
</feature>
<dbReference type="GO" id="GO:0000155">
    <property type="term" value="F:phosphorelay sensor kinase activity"/>
    <property type="evidence" value="ECO:0007669"/>
    <property type="project" value="InterPro"/>
</dbReference>
<name>A0A6G9YWJ3_9NOCA</name>
<proteinExistence type="predicted"/>
<dbReference type="AlphaFoldDB" id="A0A6G9YWJ3"/>
<keyword evidence="5" id="KW-0547">Nucleotide-binding</keyword>
<dbReference type="PANTHER" id="PTHR24421">
    <property type="entry name" value="NITRATE/NITRITE SENSOR PROTEIN NARX-RELATED"/>
    <property type="match status" value="1"/>
</dbReference>
<keyword evidence="10" id="KW-0812">Transmembrane</keyword>
<evidence type="ECO:0000256" key="10">
    <source>
        <dbReference type="SAM" id="Phobius"/>
    </source>
</evidence>
<keyword evidence="3" id="KW-0597">Phosphoprotein</keyword>
<evidence type="ECO:0000256" key="9">
    <source>
        <dbReference type="SAM" id="MobiDB-lite"/>
    </source>
</evidence>
<dbReference type="InterPro" id="IPR050482">
    <property type="entry name" value="Sensor_HK_TwoCompSys"/>
</dbReference>
<evidence type="ECO:0000256" key="4">
    <source>
        <dbReference type="ARBA" id="ARBA00022679"/>
    </source>
</evidence>
<evidence type="ECO:0000313" key="14">
    <source>
        <dbReference type="Proteomes" id="UP000500953"/>
    </source>
</evidence>
<dbReference type="Gene3D" id="3.30.565.10">
    <property type="entry name" value="Histidine kinase-like ATPase, C-terminal domain"/>
    <property type="match status" value="1"/>
</dbReference>
<feature type="domain" description="Histidine kinase/HSP90-like ATPase" evidence="11">
    <location>
        <begin position="297"/>
        <end position="382"/>
    </location>
</feature>
<evidence type="ECO:0000313" key="13">
    <source>
        <dbReference type="EMBL" id="QIS17540.1"/>
    </source>
</evidence>
<dbReference type="EC" id="2.7.13.3" evidence="2"/>
<comment type="catalytic activity">
    <reaction evidence="1">
        <text>ATP + protein L-histidine = ADP + protein N-phospho-L-histidine.</text>
        <dbReference type="EC" id="2.7.13.3"/>
    </reaction>
</comment>
<evidence type="ECO:0000256" key="1">
    <source>
        <dbReference type="ARBA" id="ARBA00000085"/>
    </source>
</evidence>
<evidence type="ECO:0000259" key="12">
    <source>
        <dbReference type="Pfam" id="PF07730"/>
    </source>
</evidence>
<evidence type="ECO:0000256" key="6">
    <source>
        <dbReference type="ARBA" id="ARBA00022777"/>
    </source>
</evidence>
<evidence type="ECO:0000256" key="8">
    <source>
        <dbReference type="ARBA" id="ARBA00023012"/>
    </source>
</evidence>
<dbReference type="RefSeq" id="WP_167484931.1">
    <property type="nucleotide sequence ID" value="NZ_CP046173.1"/>
</dbReference>
<dbReference type="Gene3D" id="1.20.5.1930">
    <property type="match status" value="1"/>
</dbReference>
<dbReference type="PANTHER" id="PTHR24421:SF10">
    <property type="entry name" value="NITRATE_NITRITE SENSOR PROTEIN NARQ"/>
    <property type="match status" value="1"/>
</dbReference>
<organism evidence="13 14">
    <name type="scientific">Nocardia terpenica</name>
    <dbReference type="NCBI Taxonomy" id="455432"/>
    <lineage>
        <taxon>Bacteria</taxon>
        <taxon>Bacillati</taxon>
        <taxon>Actinomycetota</taxon>
        <taxon>Actinomycetes</taxon>
        <taxon>Mycobacteriales</taxon>
        <taxon>Nocardiaceae</taxon>
        <taxon>Nocardia</taxon>
    </lineage>
</organism>
<evidence type="ECO:0000256" key="5">
    <source>
        <dbReference type="ARBA" id="ARBA00022741"/>
    </source>
</evidence>
<gene>
    <name evidence="13" type="ORF">F6W96_03705</name>
</gene>
<accession>A0A6G9YWJ3</accession>
<protein>
    <recommendedName>
        <fullName evidence="2">histidine kinase</fullName>
        <ecNumber evidence="2">2.7.13.3</ecNumber>
    </recommendedName>
</protein>
<keyword evidence="6" id="KW-0418">Kinase</keyword>
<dbReference type="SUPFAM" id="SSF55874">
    <property type="entry name" value="ATPase domain of HSP90 chaperone/DNA topoisomerase II/histidine kinase"/>
    <property type="match status" value="1"/>
</dbReference>
<keyword evidence="10" id="KW-1133">Transmembrane helix</keyword>
<dbReference type="InterPro" id="IPR003594">
    <property type="entry name" value="HATPase_dom"/>
</dbReference>
<dbReference type="CDD" id="cd16917">
    <property type="entry name" value="HATPase_UhpB-NarQ-NarX-like"/>
    <property type="match status" value="1"/>
</dbReference>
<dbReference type="GO" id="GO:0046983">
    <property type="term" value="F:protein dimerization activity"/>
    <property type="evidence" value="ECO:0007669"/>
    <property type="project" value="InterPro"/>
</dbReference>
<feature type="region of interest" description="Disordered" evidence="9">
    <location>
        <begin position="379"/>
        <end position="400"/>
    </location>
</feature>
<feature type="transmembrane region" description="Helical" evidence="10">
    <location>
        <begin position="144"/>
        <end position="161"/>
    </location>
</feature>
<evidence type="ECO:0000259" key="11">
    <source>
        <dbReference type="Pfam" id="PF02518"/>
    </source>
</evidence>